<feature type="signal peptide" evidence="1">
    <location>
        <begin position="1"/>
        <end position="16"/>
    </location>
</feature>
<comment type="caution">
    <text evidence="2">The sequence shown here is derived from an EMBL/GenBank/DDBJ whole genome shotgun (WGS) entry which is preliminary data.</text>
</comment>
<dbReference type="Proteomes" id="UP001497472">
    <property type="component" value="Unassembled WGS sequence"/>
</dbReference>
<reference evidence="2 3" key="1">
    <citation type="submission" date="2023-11" db="EMBL/GenBank/DDBJ databases">
        <authorList>
            <person name="Okamura Y."/>
        </authorList>
    </citation>
    <scope>NUCLEOTIDE SEQUENCE [LARGE SCALE GENOMIC DNA]</scope>
</reference>
<proteinExistence type="predicted"/>
<name>A0AAV1K3D0_9NEOP</name>
<organism evidence="2 3">
    <name type="scientific">Leptosia nina</name>
    <dbReference type="NCBI Taxonomy" id="320188"/>
    <lineage>
        <taxon>Eukaryota</taxon>
        <taxon>Metazoa</taxon>
        <taxon>Ecdysozoa</taxon>
        <taxon>Arthropoda</taxon>
        <taxon>Hexapoda</taxon>
        <taxon>Insecta</taxon>
        <taxon>Pterygota</taxon>
        <taxon>Neoptera</taxon>
        <taxon>Endopterygota</taxon>
        <taxon>Lepidoptera</taxon>
        <taxon>Glossata</taxon>
        <taxon>Ditrysia</taxon>
        <taxon>Papilionoidea</taxon>
        <taxon>Pieridae</taxon>
        <taxon>Pierinae</taxon>
        <taxon>Leptosia</taxon>
    </lineage>
</organism>
<gene>
    <name evidence="2" type="ORF">LNINA_LOCUS15011</name>
</gene>
<evidence type="ECO:0000313" key="2">
    <source>
        <dbReference type="EMBL" id="CAK1556247.1"/>
    </source>
</evidence>
<accession>A0AAV1K3D0</accession>
<evidence type="ECO:0000256" key="1">
    <source>
        <dbReference type="SAM" id="SignalP"/>
    </source>
</evidence>
<feature type="chain" id="PRO_5044021640" description="Cuticle protein" evidence="1">
    <location>
        <begin position="17"/>
        <end position="192"/>
    </location>
</feature>
<dbReference type="EMBL" id="CAVLEF010000283">
    <property type="protein sequence ID" value="CAK1556247.1"/>
    <property type="molecule type" value="Genomic_DNA"/>
</dbReference>
<dbReference type="AlphaFoldDB" id="A0AAV1K3D0"/>
<keyword evidence="1" id="KW-0732">Signal</keyword>
<evidence type="ECO:0000313" key="3">
    <source>
        <dbReference type="Proteomes" id="UP001497472"/>
    </source>
</evidence>
<evidence type="ECO:0008006" key="4">
    <source>
        <dbReference type="Google" id="ProtNLM"/>
    </source>
</evidence>
<sequence length="192" mass="19940">MFKFVAVVACLAVAAASPDPAHFTYPLAYSAGYAPAVAAYSAAGPIYNSAPLVYSSPVTYPGQLGYAHLIKKRSVPVVSNYVASAPLATSYAATYNAPWATTYAAGPLAYTAPIATTYGAPLVHSSPVYTAAHFIKKRSAPLVVPSAPYIAPAAYSAAAPLVSAYSTYPAASIYSSPYYPASPFAYAQFIKK</sequence>
<protein>
    <recommendedName>
        <fullName evidence="4">Cuticle protein</fullName>
    </recommendedName>
</protein>
<keyword evidence="3" id="KW-1185">Reference proteome</keyword>